<sequence>MNKNKLDYRSSGVDIKAGEKAVEAIREMVKGTYNPNVLSELGSFGGLYRFDSSSYTEPILVSSTDGVGTKIRIAIEAQKWDTVGQDLVNHCVNDILVQGAEPLFFLDYIGLGKMNPDKVRIIISGMVKACKENGCALIGGEMAEMPGFYQEEDFDLVGTIVGVVDRPRLLPRNIQKNDLIIGIPSSGLHTNGYSLVRKIIFEKLRLNIDSYIPELNSTVEEALLYIHKSYLPLLRPFLSIPYLHGLAHITGGGIPGNLKRIIPDGLTAYLNYESKNMPPLFHWLQDSGNLSWEDMLETFNLGIGMIAVVEDKYSDEFITATASKVLGYIDESADKKEKVIVSYK</sequence>
<name>A0AC61QJH5_9BACT</name>
<dbReference type="EC" id="6.3.3.1" evidence="1"/>
<gene>
    <name evidence="1" type="ORF">E0946_03470</name>
</gene>
<evidence type="ECO:0000313" key="1">
    <source>
        <dbReference type="EMBL" id="TDF73244.1"/>
    </source>
</evidence>
<dbReference type="EMBL" id="SMOG01000007">
    <property type="protein sequence ID" value="TDF73244.1"/>
    <property type="molecule type" value="Genomic_DNA"/>
</dbReference>
<reference evidence="1" key="1">
    <citation type="submission" date="2019-03" db="EMBL/GenBank/DDBJ databases">
        <title>Candidatus Syntrophosphaera thermopropionivorans: a novel player in syntrophic propionate oxidation during anaerobic digestion.</title>
        <authorList>
            <person name="Dyksma S."/>
        </authorList>
    </citation>
    <scope>NUCLEOTIDE SEQUENCE</scope>
    <source>
        <strain evidence="1">W5</strain>
    </source>
</reference>
<evidence type="ECO:0000313" key="2">
    <source>
        <dbReference type="Proteomes" id="UP000294588"/>
    </source>
</evidence>
<keyword evidence="1" id="KW-0436">Ligase</keyword>
<dbReference type="Proteomes" id="UP000294588">
    <property type="component" value="Unassembled WGS sequence"/>
</dbReference>
<organism evidence="1 2">
    <name type="scientific">Candidatus Syntrophosphaera thermopropionivorans</name>
    <dbReference type="NCBI Taxonomy" id="2593015"/>
    <lineage>
        <taxon>Bacteria</taxon>
        <taxon>Pseudomonadati</taxon>
        <taxon>Candidatus Cloacimonadota</taxon>
        <taxon>Candidatus Cloacimonadia</taxon>
        <taxon>Candidatus Cloacimonadales</taxon>
        <taxon>Candidatus Cloacimonadaceae</taxon>
        <taxon>Candidatus Syntrophosphaera</taxon>
    </lineage>
</organism>
<keyword evidence="2" id="KW-1185">Reference proteome</keyword>
<protein>
    <submittedName>
        <fullName evidence="1">Phosphoribosylformylglycinamidine cyclo-ligase</fullName>
        <ecNumber evidence="1">6.3.3.1</ecNumber>
    </submittedName>
</protein>
<proteinExistence type="predicted"/>
<accession>A0AC61QJH5</accession>
<comment type="caution">
    <text evidence="1">The sequence shown here is derived from an EMBL/GenBank/DDBJ whole genome shotgun (WGS) entry which is preliminary data.</text>
</comment>